<feature type="transmembrane region" description="Helical" evidence="1">
    <location>
        <begin position="83"/>
        <end position="102"/>
    </location>
</feature>
<dbReference type="Proteomes" id="UP001151002">
    <property type="component" value="Unassembled WGS sequence"/>
</dbReference>
<evidence type="ECO:0000313" key="2">
    <source>
        <dbReference type="EMBL" id="MCY1141492.1"/>
    </source>
</evidence>
<organism evidence="2 3">
    <name type="scientific">Paractinoplanes pyxinae</name>
    <dbReference type="NCBI Taxonomy" id="2997416"/>
    <lineage>
        <taxon>Bacteria</taxon>
        <taxon>Bacillati</taxon>
        <taxon>Actinomycetota</taxon>
        <taxon>Actinomycetes</taxon>
        <taxon>Micromonosporales</taxon>
        <taxon>Micromonosporaceae</taxon>
        <taxon>Paractinoplanes</taxon>
    </lineage>
</organism>
<dbReference type="EMBL" id="JAPNTZ010000009">
    <property type="protein sequence ID" value="MCY1141492.1"/>
    <property type="molecule type" value="Genomic_DNA"/>
</dbReference>
<keyword evidence="1" id="KW-0472">Membrane</keyword>
<accession>A0ABT4B629</accession>
<dbReference type="RefSeq" id="WP_267565876.1">
    <property type="nucleotide sequence ID" value="NZ_JAPNTZ010000009.1"/>
</dbReference>
<evidence type="ECO:0000313" key="3">
    <source>
        <dbReference type="Proteomes" id="UP001151002"/>
    </source>
</evidence>
<keyword evidence="1" id="KW-1133">Transmembrane helix</keyword>
<keyword evidence="3" id="KW-1185">Reference proteome</keyword>
<protein>
    <submittedName>
        <fullName evidence="2">Uncharacterized protein</fullName>
    </submittedName>
</protein>
<proteinExistence type="predicted"/>
<evidence type="ECO:0000256" key="1">
    <source>
        <dbReference type="SAM" id="Phobius"/>
    </source>
</evidence>
<comment type="caution">
    <text evidence="2">The sequence shown here is derived from an EMBL/GenBank/DDBJ whole genome shotgun (WGS) entry which is preliminary data.</text>
</comment>
<gene>
    <name evidence="2" type="ORF">OWR29_26140</name>
</gene>
<sequence length="122" mass="12138">MIFATAVTRINGPGDQAALTLCAASAAAGCAVAAVVCAALVLVAVGRPSSAAARLGTVLAWTRLLTTATAVAVTVPAGHTSAFAVQIHLLAAADAALGVGLARSARTLRARAVWQPRAECHR</sequence>
<keyword evidence="1" id="KW-0812">Transmembrane</keyword>
<name>A0ABT4B629_9ACTN</name>
<reference evidence="2" key="1">
    <citation type="submission" date="2022-11" db="EMBL/GenBank/DDBJ databases">
        <authorList>
            <person name="Somphong A."/>
            <person name="Phongsopitanun W."/>
        </authorList>
    </citation>
    <scope>NUCLEOTIDE SEQUENCE</scope>
    <source>
        <strain evidence="2">Pm04-4</strain>
    </source>
</reference>
<feature type="transmembrane region" description="Helical" evidence="1">
    <location>
        <begin position="17"/>
        <end position="46"/>
    </location>
</feature>